<name>A0ACB8VY48_9TELE</name>
<protein>
    <submittedName>
        <fullName evidence="1">Uncharacterized protein</fullName>
    </submittedName>
</protein>
<proteinExistence type="predicted"/>
<accession>A0ACB8VY48</accession>
<reference evidence="1" key="1">
    <citation type="submission" date="2022-04" db="EMBL/GenBank/DDBJ databases">
        <title>Jade perch genome.</title>
        <authorList>
            <person name="Chao B."/>
        </authorList>
    </citation>
    <scope>NUCLEOTIDE SEQUENCE</scope>
    <source>
        <strain evidence="1">CB-2022</strain>
    </source>
</reference>
<organism evidence="1 2">
    <name type="scientific">Scortum barcoo</name>
    <name type="common">barcoo grunter</name>
    <dbReference type="NCBI Taxonomy" id="214431"/>
    <lineage>
        <taxon>Eukaryota</taxon>
        <taxon>Metazoa</taxon>
        <taxon>Chordata</taxon>
        <taxon>Craniata</taxon>
        <taxon>Vertebrata</taxon>
        <taxon>Euteleostomi</taxon>
        <taxon>Actinopterygii</taxon>
        <taxon>Neopterygii</taxon>
        <taxon>Teleostei</taxon>
        <taxon>Neoteleostei</taxon>
        <taxon>Acanthomorphata</taxon>
        <taxon>Eupercaria</taxon>
        <taxon>Centrarchiformes</taxon>
        <taxon>Terapontoidei</taxon>
        <taxon>Terapontidae</taxon>
        <taxon>Scortum</taxon>
    </lineage>
</organism>
<comment type="caution">
    <text evidence="1">The sequence shown here is derived from an EMBL/GenBank/DDBJ whole genome shotgun (WGS) entry which is preliminary data.</text>
</comment>
<sequence>MFVQQIDRVVEVVDEAVKGHSVRLLGQKKDGGRRLGGARLDLPKIRKNPLIEIISINTGMTNWRCLNACTYCKTKHARGDLASYPIEELVERARQSFQEGVCEIWLTSEDTGAYGRDIGTDLPTLLWRLVEEIPEGAMLRLGMTNPPYILEHLEEMAKILNHPRVYAFLHVPVQSASDSVLMDMKREYCIDDFKRVVDFLKESGDLIQEGGERGVGGFPAYIPDWFFCPTGLAFILSTGPCRHLVPGVTIATDIICGFPGETEEDFQETVDLVKLYRFPSLFINQFYPRPGTPAAKMDQVPAHVKKQRTKELSQLFHSYNPYDHKSMFEVGERQHVLVTEESFDAQYYVAHNKFYEQVLVPKRAEFKGKMIEVDIYEAGKHFLKGQPVDDSKPFTPSIAAPLQKGEVSGLMQMKPFSDNGEEKSGRQALRFLIFHCRIPSAVDVFLMVQHIKAEQNLSYYKHLRPSPATLLSNLAEQMASGTHSPASMPSSSVLFGSYSLDREVLKKLGIGLTLAAAILAFIVEKLYSWRKQGQDSTEHVDVPRNEAAITISQVEIKIPRVGVSHIHSHKQPMDVFPN</sequence>
<dbReference type="Proteomes" id="UP000831701">
    <property type="component" value="Chromosome 16"/>
</dbReference>
<keyword evidence="2" id="KW-1185">Reference proteome</keyword>
<dbReference type="EMBL" id="CM041546">
    <property type="protein sequence ID" value="KAI3360419.1"/>
    <property type="molecule type" value="Genomic_DNA"/>
</dbReference>
<evidence type="ECO:0000313" key="1">
    <source>
        <dbReference type="EMBL" id="KAI3360419.1"/>
    </source>
</evidence>
<evidence type="ECO:0000313" key="2">
    <source>
        <dbReference type="Proteomes" id="UP000831701"/>
    </source>
</evidence>
<gene>
    <name evidence="1" type="ORF">L3Q82_002323</name>
</gene>